<evidence type="ECO:0000256" key="1">
    <source>
        <dbReference type="ARBA" id="ARBA00004251"/>
    </source>
</evidence>
<keyword evidence="2" id="KW-1003">Cell membrane</keyword>
<dbReference type="InterPro" id="IPR036179">
    <property type="entry name" value="Ig-like_dom_sf"/>
</dbReference>
<dbReference type="Pfam" id="PF07686">
    <property type="entry name" value="V-set"/>
    <property type="match status" value="1"/>
</dbReference>
<dbReference type="Gene3D" id="2.60.40.10">
    <property type="entry name" value="Immunoglobulins"/>
    <property type="match status" value="1"/>
</dbReference>
<accession>A0A3B3ZN66</accession>
<dbReference type="InterPro" id="IPR003599">
    <property type="entry name" value="Ig_sub"/>
</dbReference>
<dbReference type="GO" id="GO:0031295">
    <property type="term" value="P:T cell costimulation"/>
    <property type="evidence" value="ECO:0007669"/>
    <property type="project" value="TreeGrafter"/>
</dbReference>
<keyword evidence="8" id="KW-0675">Receptor</keyword>
<dbReference type="PANTHER" id="PTHR25466:SF14">
    <property type="entry name" value="BUTYROPHILIN SUBFAMILY 2 MEMBER A2-LIKE-RELATED"/>
    <property type="match status" value="1"/>
</dbReference>
<organism evidence="12 13">
    <name type="scientific">Periophthalmus magnuspinnatus</name>
    <dbReference type="NCBI Taxonomy" id="409849"/>
    <lineage>
        <taxon>Eukaryota</taxon>
        <taxon>Metazoa</taxon>
        <taxon>Chordata</taxon>
        <taxon>Craniata</taxon>
        <taxon>Vertebrata</taxon>
        <taxon>Euteleostomi</taxon>
        <taxon>Actinopterygii</taxon>
        <taxon>Neopterygii</taxon>
        <taxon>Teleostei</taxon>
        <taxon>Neoteleostei</taxon>
        <taxon>Acanthomorphata</taxon>
        <taxon>Gobiaria</taxon>
        <taxon>Gobiiformes</taxon>
        <taxon>Gobioidei</taxon>
        <taxon>Gobiidae</taxon>
        <taxon>Oxudercinae</taxon>
        <taxon>Periophthalmus</taxon>
    </lineage>
</organism>
<dbReference type="AlphaFoldDB" id="A0A3B3ZN66"/>
<dbReference type="SMART" id="SM00409">
    <property type="entry name" value="IG"/>
    <property type="match status" value="1"/>
</dbReference>
<evidence type="ECO:0000313" key="12">
    <source>
        <dbReference type="Ensembl" id="ENSPMGP00000005919.1"/>
    </source>
</evidence>
<feature type="domain" description="Ig-like" evidence="11">
    <location>
        <begin position="12"/>
        <end position="114"/>
    </location>
</feature>
<evidence type="ECO:0000256" key="4">
    <source>
        <dbReference type="ARBA" id="ARBA00022729"/>
    </source>
</evidence>
<evidence type="ECO:0000256" key="10">
    <source>
        <dbReference type="ARBA" id="ARBA00023319"/>
    </source>
</evidence>
<dbReference type="SUPFAM" id="SSF48726">
    <property type="entry name" value="Immunoglobulin"/>
    <property type="match status" value="1"/>
</dbReference>
<evidence type="ECO:0000256" key="3">
    <source>
        <dbReference type="ARBA" id="ARBA00022692"/>
    </source>
</evidence>
<keyword evidence="4" id="KW-0732">Signal</keyword>
<keyword evidence="6" id="KW-0472">Membrane</keyword>
<keyword evidence="3" id="KW-0812">Transmembrane</keyword>
<evidence type="ECO:0000256" key="9">
    <source>
        <dbReference type="ARBA" id="ARBA00023180"/>
    </source>
</evidence>
<dbReference type="PANTHER" id="PTHR25466">
    <property type="entry name" value="T-LYMPHOCYTE ACTIVATION ANTIGEN"/>
    <property type="match status" value="1"/>
</dbReference>
<comment type="subcellular location">
    <subcellularLocation>
        <location evidence="1">Cell membrane</location>
        <topology evidence="1">Single-pass type I membrane protein</topology>
    </subcellularLocation>
</comment>
<evidence type="ECO:0000256" key="7">
    <source>
        <dbReference type="ARBA" id="ARBA00023157"/>
    </source>
</evidence>
<name>A0A3B3ZN66_9GOBI</name>
<dbReference type="InterPro" id="IPR007110">
    <property type="entry name" value="Ig-like_dom"/>
</dbReference>
<keyword evidence="13" id="KW-1185">Reference proteome</keyword>
<evidence type="ECO:0000256" key="5">
    <source>
        <dbReference type="ARBA" id="ARBA00022989"/>
    </source>
</evidence>
<evidence type="ECO:0000313" key="13">
    <source>
        <dbReference type="Proteomes" id="UP000261520"/>
    </source>
</evidence>
<dbReference type="GO" id="GO:0042130">
    <property type="term" value="P:negative regulation of T cell proliferation"/>
    <property type="evidence" value="ECO:0007669"/>
    <property type="project" value="TreeGrafter"/>
</dbReference>
<dbReference type="GO" id="GO:0042102">
    <property type="term" value="P:positive regulation of T cell proliferation"/>
    <property type="evidence" value="ECO:0007669"/>
    <property type="project" value="TreeGrafter"/>
</dbReference>
<dbReference type="InterPro" id="IPR013783">
    <property type="entry name" value="Ig-like_fold"/>
</dbReference>
<keyword evidence="7" id="KW-1015">Disulfide bond</keyword>
<dbReference type="InterPro" id="IPR013106">
    <property type="entry name" value="Ig_V-set"/>
</dbReference>
<evidence type="ECO:0000256" key="2">
    <source>
        <dbReference type="ARBA" id="ARBA00022475"/>
    </source>
</evidence>
<dbReference type="PROSITE" id="PS50835">
    <property type="entry name" value="IG_LIKE"/>
    <property type="match status" value="1"/>
</dbReference>
<reference evidence="12" key="2">
    <citation type="submission" date="2025-09" db="UniProtKB">
        <authorList>
            <consortium name="Ensembl"/>
        </authorList>
    </citation>
    <scope>IDENTIFICATION</scope>
</reference>
<dbReference type="GO" id="GO:0009897">
    <property type="term" value="C:external side of plasma membrane"/>
    <property type="evidence" value="ECO:0007669"/>
    <property type="project" value="TreeGrafter"/>
</dbReference>
<evidence type="ECO:0000259" key="11">
    <source>
        <dbReference type="PROSITE" id="PS50835"/>
    </source>
</evidence>
<dbReference type="GO" id="GO:0006955">
    <property type="term" value="P:immune response"/>
    <property type="evidence" value="ECO:0007669"/>
    <property type="project" value="TreeGrafter"/>
</dbReference>
<keyword evidence="9" id="KW-0325">Glycoprotein</keyword>
<dbReference type="STRING" id="409849.ENSPMGP00000005919"/>
<reference evidence="12" key="1">
    <citation type="submission" date="2025-08" db="UniProtKB">
        <authorList>
            <consortium name="Ensembl"/>
        </authorList>
    </citation>
    <scope>IDENTIFICATION</scope>
</reference>
<keyword evidence="5" id="KW-1133">Transmembrane helix</keyword>
<dbReference type="InterPro" id="IPR051713">
    <property type="entry name" value="T-cell_Activation_Regulation"/>
</dbReference>
<dbReference type="Ensembl" id="ENSPMGT00000006287.1">
    <property type="protein sequence ID" value="ENSPMGP00000005919.1"/>
    <property type="gene ID" value="ENSPMGG00000004979.1"/>
</dbReference>
<dbReference type="Proteomes" id="UP000261520">
    <property type="component" value="Unplaced"/>
</dbReference>
<dbReference type="GO" id="GO:0071222">
    <property type="term" value="P:cellular response to lipopolysaccharide"/>
    <property type="evidence" value="ECO:0007669"/>
    <property type="project" value="TreeGrafter"/>
</dbReference>
<keyword evidence="10" id="KW-0393">Immunoglobulin domain</keyword>
<evidence type="ECO:0000256" key="6">
    <source>
        <dbReference type="ARBA" id="ARBA00023136"/>
    </source>
</evidence>
<sequence>MHASDIQSTSQPIITFRGSKSQAAVEGKTGFSVLLPCVYTDSDLPPKPTVIWKDPREDTLLILNQTKIPKRVKTFPQLHSKGNFSILLQDLRASDSGDYECNIFHLDKQFVKLSIMTGMNKECCRGHSEVTPLCHATWQPCWNCRFFLSICSYLKFFI</sequence>
<dbReference type="GO" id="GO:0007166">
    <property type="term" value="P:cell surface receptor signaling pathway"/>
    <property type="evidence" value="ECO:0007669"/>
    <property type="project" value="TreeGrafter"/>
</dbReference>
<protein>
    <recommendedName>
        <fullName evidence="11">Ig-like domain-containing protein</fullName>
    </recommendedName>
</protein>
<evidence type="ECO:0000256" key="8">
    <source>
        <dbReference type="ARBA" id="ARBA00023170"/>
    </source>
</evidence>
<proteinExistence type="predicted"/>